<feature type="compositionally biased region" description="Low complexity" evidence="2">
    <location>
        <begin position="45"/>
        <end position="56"/>
    </location>
</feature>
<evidence type="ECO:0000313" key="4">
    <source>
        <dbReference type="Proteomes" id="UP000267821"/>
    </source>
</evidence>
<proteinExistence type="predicted"/>
<sequence length="633" mass="70333">MHLTPGSGQHTPGTASQSQPEGDYPSQAGRPSRGVHASPTSMAHSSDPSSLLPSTSQEQERGQQAVPHDHVRPILPSGANPVYPMLGSGRVNDNITHGHPKYVDAATRTGVSEGAGGFRQQEQSPDGHYSQEPEQARGLQTYDRRSHHSVLPPPKANLGNNMPGHYGPQVNDSVTSAAAHPTHLDRSARATERARKPGRQEQSDSDGKGRYSTEPFRDSGIPATLSGTSSNNYQPAASGGLHIFGIQVIGGGNSTDESSVTKLKKELQQAHRENKKLLAEQEKERHKVSRLQTEIQSAARQNEAARHQATLAQDRYRQLRRAYEQQVDENRIQQHRIEKFAAQVDNKELFLGNQQSDSEILGMFRSLFTHVKSWSLAFSSEHQVEKSELRERPDFESVMSQIAPGDTNFQLLDKRSTRRLCVQGIVGYTLAEAIFRRVTDLEVPGSPPALDQWSQGSADAIDKIEQNLFRGQPEITPRELNDWRAFTVALISRIEARTTGSQQERAVSKQEKHSASILEMISAWAKPTEDPKNIEAYLKGIIQEAIEMALVLRKQRACWSVKFPPPPAIFDAKIMEDIDGDDEGYEHEEGMVINRRVALFIFPGLYKRGNADGEHYDIESCLIKTKVQTLDHE</sequence>
<dbReference type="InParanoid" id="A0A3N4LDC0"/>
<feature type="compositionally biased region" description="Basic and acidic residues" evidence="2">
    <location>
        <begin position="182"/>
        <end position="217"/>
    </location>
</feature>
<organism evidence="3 4">
    <name type="scientific">Terfezia boudieri ATCC MYA-4762</name>
    <dbReference type="NCBI Taxonomy" id="1051890"/>
    <lineage>
        <taxon>Eukaryota</taxon>
        <taxon>Fungi</taxon>
        <taxon>Dikarya</taxon>
        <taxon>Ascomycota</taxon>
        <taxon>Pezizomycotina</taxon>
        <taxon>Pezizomycetes</taxon>
        <taxon>Pezizales</taxon>
        <taxon>Pezizaceae</taxon>
        <taxon>Terfezia</taxon>
    </lineage>
</organism>
<keyword evidence="1" id="KW-0175">Coiled coil</keyword>
<dbReference type="OrthoDB" id="5213630at2759"/>
<reference evidence="3 4" key="1">
    <citation type="journal article" date="2018" name="Nat. Ecol. Evol.">
        <title>Pezizomycetes genomes reveal the molecular basis of ectomycorrhizal truffle lifestyle.</title>
        <authorList>
            <person name="Murat C."/>
            <person name="Payen T."/>
            <person name="Noel B."/>
            <person name="Kuo A."/>
            <person name="Morin E."/>
            <person name="Chen J."/>
            <person name="Kohler A."/>
            <person name="Krizsan K."/>
            <person name="Balestrini R."/>
            <person name="Da Silva C."/>
            <person name="Montanini B."/>
            <person name="Hainaut M."/>
            <person name="Levati E."/>
            <person name="Barry K.W."/>
            <person name="Belfiori B."/>
            <person name="Cichocki N."/>
            <person name="Clum A."/>
            <person name="Dockter R.B."/>
            <person name="Fauchery L."/>
            <person name="Guy J."/>
            <person name="Iotti M."/>
            <person name="Le Tacon F."/>
            <person name="Lindquist E.A."/>
            <person name="Lipzen A."/>
            <person name="Malagnac F."/>
            <person name="Mello A."/>
            <person name="Molinier V."/>
            <person name="Miyauchi S."/>
            <person name="Poulain J."/>
            <person name="Riccioni C."/>
            <person name="Rubini A."/>
            <person name="Sitrit Y."/>
            <person name="Splivallo R."/>
            <person name="Traeger S."/>
            <person name="Wang M."/>
            <person name="Zifcakova L."/>
            <person name="Wipf D."/>
            <person name="Zambonelli A."/>
            <person name="Paolocci F."/>
            <person name="Nowrousian M."/>
            <person name="Ottonello S."/>
            <person name="Baldrian P."/>
            <person name="Spatafora J.W."/>
            <person name="Henrissat B."/>
            <person name="Nagy L.G."/>
            <person name="Aury J.M."/>
            <person name="Wincker P."/>
            <person name="Grigoriev I.V."/>
            <person name="Bonfante P."/>
            <person name="Martin F.M."/>
        </authorList>
    </citation>
    <scope>NUCLEOTIDE SEQUENCE [LARGE SCALE GENOMIC DNA]</scope>
    <source>
        <strain evidence="3 4">ATCC MYA-4762</strain>
    </source>
</reference>
<dbReference type="Proteomes" id="UP000267821">
    <property type="component" value="Unassembled WGS sequence"/>
</dbReference>
<dbReference type="EMBL" id="ML121566">
    <property type="protein sequence ID" value="RPB20880.1"/>
    <property type="molecule type" value="Genomic_DNA"/>
</dbReference>
<feature type="compositionally biased region" description="Polar residues" evidence="2">
    <location>
        <begin position="1"/>
        <end position="20"/>
    </location>
</feature>
<accession>A0A3N4LDC0</accession>
<gene>
    <name evidence="3" type="ORF">L211DRAFT_892042</name>
</gene>
<protein>
    <submittedName>
        <fullName evidence="3">Uncharacterized protein</fullName>
    </submittedName>
</protein>
<evidence type="ECO:0000313" key="3">
    <source>
        <dbReference type="EMBL" id="RPB20880.1"/>
    </source>
</evidence>
<name>A0A3N4LDC0_9PEZI</name>
<evidence type="ECO:0000256" key="1">
    <source>
        <dbReference type="SAM" id="Coils"/>
    </source>
</evidence>
<evidence type="ECO:0000256" key="2">
    <source>
        <dbReference type="SAM" id="MobiDB-lite"/>
    </source>
</evidence>
<feature type="coiled-coil region" evidence="1">
    <location>
        <begin position="260"/>
        <end position="329"/>
    </location>
</feature>
<feature type="region of interest" description="Disordered" evidence="2">
    <location>
        <begin position="1"/>
        <end position="232"/>
    </location>
</feature>
<dbReference type="AlphaFoldDB" id="A0A3N4LDC0"/>
<keyword evidence="4" id="KW-1185">Reference proteome</keyword>